<evidence type="ECO:0000256" key="5">
    <source>
        <dbReference type="ARBA" id="ARBA00022801"/>
    </source>
</evidence>
<feature type="binding site" evidence="8">
    <location>
        <position position="6"/>
    </location>
    <ligand>
        <name>Mg(2+)</name>
        <dbReference type="ChEBI" id="CHEBI:18420"/>
    </ligand>
</feature>
<feature type="binding site" evidence="8">
    <location>
        <position position="96"/>
    </location>
    <ligand>
        <name>Mg(2+)</name>
        <dbReference type="ChEBI" id="CHEBI:18420"/>
    </ligand>
</feature>
<keyword evidence="11" id="KW-1185">Reference proteome</keyword>
<feature type="domain" description="PIN" evidence="9">
    <location>
        <begin position="3"/>
        <end position="114"/>
    </location>
</feature>
<keyword evidence="4 8" id="KW-0479">Metal-binding</keyword>
<dbReference type="EC" id="3.1.-.-" evidence="8"/>
<dbReference type="GO" id="GO:0090729">
    <property type="term" value="F:toxin activity"/>
    <property type="evidence" value="ECO:0007669"/>
    <property type="project" value="UniProtKB-KW"/>
</dbReference>
<dbReference type="Pfam" id="PF01850">
    <property type="entry name" value="PIN"/>
    <property type="match status" value="1"/>
</dbReference>
<dbReference type="Proteomes" id="UP000192569">
    <property type="component" value="Chromosome I"/>
</dbReference>
<reference evidence="10 11" key="1">
    <citation type="submission" date="2017-04" db="EMBL/GenBank/DDBJ databases">
        <authorList>
            <person name="Afonso C.L."/>
            <person name="Miller P.J."/>
            <person name="Scott M.A."/>
            <person name="Spackman E."/>
            <person name="Goraichik I."/>
            <person name="Dimitrov K.M."/>
            <person name="Suarez D.L."/>
            <person name="Swayne D.E."/>
        </authorList>
    </citation>
    <scope>NUCLEOTIDE SEQUENCE [LARGE SCALE GENOMIC DNA]</scope>
    <source>
        <strain evidence="10 11">ToBE</strain>
    </source>
</reference>
<dbReference type="InterPro" id="IPR029060">
    <property type="entry name" value="PIN-like_dom_sf"/>
</dbReference>
<comment type="cofactor">
    <cofactor evidence="1 8">
        <name>Mg(2+)</name>
        <dbReference type="ChEBI" id="CHEBI:18420"/>
    </cofactor>
</comment>
<organism evidence="10 11">
    <name type="scientific">Thermanaeromonas toyohensis ToBE</name>
    <dbReference type="NCBI Taxonomy" id="698762"/>
    <lineage>
        <taxon>Bacteria</taxon>
        <taxon>Bacillati</taxon>
        <taxon>Bacillota</taxon>
        <taxon>Clostridia</taxon>
        <taxon>Neomoorellales</taxon>
        <taxon>Neomoorellaceae</taxon>
        <taxon>Thermanaeromonas</taxon>
    </lineage>
</organism>
<evidence type="ECO:0000256" key="7">
    <source>
        <dbReference type="ARBA" id="ARBA00038093"/>
    </source>
</evidence>
<evidence type="ECO:0000256" key="4">
    <source>
        <dbReference type="ARBA" id="ARBA00022723"/>
    </source>
</evidence>
<dbReference type="HAMAP" id="MF_00265">
    <property type="entry name" value="VapC_Nob1"/>
    <property type="match status" value="1"/>
</dbReference>
<evidence type="ECO:0000256" key="8">
    <source>
        <dbReference type="HAMAP-Rule" id="MF_00265"/>
    </source>
</evidence>
<dbReference type="OrthoDB" id="9796690at2"/>
<proteinExistence type="inferred from homology"/>
<keyword evidence="8" id="KW-0800">Toxin</keyword>
<evidence type="ECO:0000313" key="11">
    <source>
        <dbReference type="Proteomes" id="UP000192569"/>
    </source>
</evidence>
<evidence type="ECO:0000256" key="6">
    <source>
        <dbReference type="ARBA" id="ARBA00022842"/>
    </source>
</evidence>
<evidence type="ECO:0000259" key="9">
    <source>
        <dbReference type="Pfam" id="PF01850"/>
    </source>
</evidence>
<dbReference type="PANTHER" id="PTHR33653:SF1">
    <property type="entry name" value="RIBONUCLEASE VAPC2"/>
    <property type="match status" value="1"/>
</dbReference>
<keyword evidence="2 8" id="KW-1277">Toxin-antitoxin system</keyword>
<dbReference type="CDD" id="cd18741">
    <property type="entry name" value="PIN_VapC4-5_FitB-like"/>
    <property type="match status" value="1"/>
</dbReference>
<keyword evidence="3 8" id="KW-0540">Nuclease</keyword>
<sequence>MGYLIDTCVLIDHLTGRLSPAVTTWLEATISSGNAFTNVVVYHELLTGARTVKAQEAIEVLLENWEIIPVDREIAAAAAALRREWAEEGKAMSMADSLIAATASVRGMKVVTSNIKHFPASLALSPQVAAGLEG</sequence>
<dbReference type="SUPFAM" id="SSF88723">
    <property type="entry name" value="PIN domain-like"/>
    <property type="match status" value="1"/>
</dbReference>
<protein>
    <recommendedName>
        <fullName evidence="8">Ribonuclease VapC</fullName>
        <shortName evidence="8">RNase VapC</shortName>
        <ecNumber evidence="8">3.1.-.-</ecNumber>
    </recommendedName>
    <alternativeName>
        <fullName evidence="8">Toxin VapC</fullName>
    </alternativeName>
</protein>
<dbReference type="STRING" id="698762.SAMN00808754_0830"/>
<dbReference type="Gene3D" id="3.40.50.1010">
    <property type="entry name" value="5'-nuclease"/>
    <property type="match status" value="1"/>
</dbReference>
<dbReference type="EMBL" id="LT838272">
    <property type="protein sequence ID" value="SMB93272.1"/>
    <property type="molecule type" value="Genomic_DNA"/>
</dbReference>
<dbReference type="InterPro" id="IPR050556">
    <property type="entry name" value="Type_II_TA_system_RNase"/>
</dbReference>
<comment type="function">
    <text evidence="8">Toxic component of a toxin-antitoxin (TA) system. An RNase.</text>
</comment>
<dbReference type="GO" id="GO:0004540">
    <property type="term" value="F:RNA nuclease activity"/>
    <property type="evidence" value="ECO:0007669"/>
    <property type="project" value="InterPro"/>
</dbReference>
<dbReference type="InterPro" id="IPR022907">
    <property type="entry name" value="VapC_family"/>
</dbReference>
<evidence type="ECO:0000256" key="2">
    <source>
        <dbReference type="ARBA" id="ARBA00022649"/>
    </source>
</evidence>
<gene>
    <name evidence="8" type="primary">vapC</name>
    <name evidence="10" type="ORF">SAMN00808754_0830</name>
</gene>
<evidence type="ECO:0000256" key="1">
    <source>
        <dbReference type="ARBA" id="ARBA00001946"/>
    </source>
</evidence>
<dbReference type="GO" id="GO:0000287">
    <property type="term" value="F:magnesium ion binding"/>
    <property type="evidence" value="ECO:0007669"/>
    <property type="project" value="UniProtKB-UniRule"/>
</dbReference>
<dbReference type="RefSeq" id="WP_084664312.1">
    <property type="nucleotide sequence ID" value="NZ_LT838272.1"/>
</dbReference>
<keyword evidence="5 8" id="KW-0378">Hydrolase</keyword>
<dbReference type="AlphaFoldDB" id="A0A1W1VIT2"/>
<keyword evidence="6 8" id="KW-0460">Magnesium</keyword>
<evidence type="ECO:0000313" key="10">
    <source>
        <dbReference type="EMBL" id="SMB93272.1"/>
    </source>
</evidence>
<dbReference type="PANTHER" id="PTHR33653">
    <property type="entry name" value="RIBONUCLEASE VAPC2"/>
    <property type="match status" value="1"/>
</dbReference>
<accession>A0A1W1VIT2</accession>
<dbReference type="GO" id="GO:0016787">
    <property type="term" value="F:hydrolase activity"/>
    <property type="evidence" value="ECO:0007669"/>
    <property type="project" value="UniProtKB-KW"/>
</dbReference>
<name>A0A1W1VIT2_9FIRM</name>
<dbReference type="InterPro" id="IPR002716">
    <property type="entry name" value="PIN_dom"/>
</dbReference>
<evidence type="ECO:0000256" key="3">
    <source>
        <dbReference type="ARBA" id="ARBA00022722"/>
    </source>
</evidence>
<comment type="similarity">
    <text evidence="7 8">Belongs to the PINc/VapC protein family.</text>
</comment>